<evidence type="ECO:0000256" key="5">
    <source>
        <dbReference type="ARBA" id="ARBA00022553"/>
    </source>
</evidence>
<comment type="caution">
    <text evidence="17">The sequence shown here is derived from an EMBL/GenBank/DDBJ whole genome shotgun (WGS) entry which is preliminary data.</text>
</comment>
<keyword evidence="18" id="KW-1185">Reference proteome</keyword>
<evidence type="ECO:0000259" key="15">
    <source>
        <dbReference type="PROSITE" id="PS50109"/>
    </source>
</evidence>
<proteinExistence type="predicted"/>
<dbReference type="SMART" id="SM00387">
    <property type="entry name" value="HATPase_c"/>
    <property type="match status" value="1"/>
</dbReference>
<keyword evidence="9 17" id="KW-0418">Kinase</keyword>
<keyword evidence="4" id="KW-1003">Cell membrane</keyword>
<dbReference type="Gene3D" id="1.10.287.130">
    <property type="match status" value="1"/>
</dbReference>
<dbReference type="SUPFAM" id="SSF47384">
    <property type="entry name" value="Homodimeric domain of signal transducing histidine kinase"/>
    <property type="match status" value="1"/>
</dbReference>
<dbReference type="Gene3D" id="6.10.340.10">
    <property type="match status" value="1"/>
</dbReference>
<organism evidence="17 18">
    <name type="scientific">Gottschalkia purinilytica</name>
    <name type="common">Clostridium purinilyticum</name>
    <dbReference type="NCBI Taxonomy" id="1503"/>
    <lineage>
        <taxon>Bacteria</taxon>
        <taxon>Bacillati</taxon>
        <taxon>Bacillota</taxon>
        <taxon>Tissierellia</taxon>
        <taxon>Tissierellales</taxon>
        <taxon>Gottschalkiaceae</taxon>
        <taxon>Gottschalkia</taxon>
    </lineage>
</organism>
<evidence type="ECO:0000256" key="10">
    <source>
        <dbReference type="ARBA" id="ARBA00022840"/>
    </source>
</evidence>
<dbReference type="InterPro" id="IPR003660">
    <property type="entry name" value="HAMP_dom"/>
</dbReference>
<dbReference type="SUPFAM" id="SSF55874">
    <property type="entry name" value="ATPase domain of HSP90 chaperone/DNA topoisomerase II/histidine kinase"/>
    <property type="match status" value="1"/>
</dbReference>
<dbReference type="Gene3D" id="3.30.565.10">
    <property type="entry name" value="Histidine kinase-like ATPase, C-terminal domain"/>
    <property type="match status" value="1"/>
</dbReference>
<feature type="transmembrane region" description="Helical" evidence="14">
    <location>
        <begin position="164"/>
        <end position="185"/>
    </location>
</feature>
<keyword evidence="6 17" id="KW-0808">Transferase</keyword>
<dbReference type="InterPro" id="IPR036890">
    <property type="entry name" value="HATPase_C_sf"/>
</dbReference>
<dbReference type="CDD" id="cd00082">
    <property type="entry name" value="HisKA"/>
    <property type="match status" value="1"/>
</dbReference>
<dbReference type="GO" id="GO:0000155">
    <property type="term" value="F:phosphorelay sensor kinase activity"/>
    <property type="evidence" value="ECO:0007669"/>
    <property type="project" value="InterPro"/>
</dbReference>
<evidence type="ECO:0000256" key="9">
    <source>
        <dbReference type="ARBA" id="ARBA00022777"/>
    </source>
</evidence>
<dbReference type="EC" id="2.7.13.3" evidence="3"/>
<comment type="catalytic activity">
    <reaction evidence="1">
        <text>ATP + protein L-histidine = ADP + protein N-phospho-L-histidine.</text>
        <dbReference type="EC" id="2.7.13.3"/>
    </reaction>
</comment>
<dbReference type="Pfam" id="PF00512">
    <property type="entry name" value="HisKA"/>
    <property type="match status" value="1"/>
</dbReference>
<keyword evidence="12" id="KW-0902">Two-component regulatory system</keyword>
<accession>A0A0L0W7Q0</accession>
<keyword evidence="10" id="KW-0067">ATP-binding</keyword>
<dbReference type="PROSITE" id="PS50109">
    <property type="entry name" value="HIS_KIN"/>
    <property type="match status" value="1"/>
</dbReference>
<feature type="transmembrane region" description="Helical" evidence="14">
    <location>
        <begin position="6"/>
        <end position="27"/>
    </location>
</feature>
<keyword evidence="8" id="KW-0547">Nucleotide-binding</keyword>
<dbReference type="PANTHER" id="PTHR45528:SF1">
    <property type="entry name" value="SENSOR HISTIDINE KINASE CPXA"/>
    <property type="match status" value="1"/>
</dbReference>
<evidence type="ECO:0000313" key="18">
    <source>
        <dbReference type="Proteomes" id="UP000037267"/>
    </source>
</evidence>
<dbReference type="InterPro" id="IPR036097">
    <property type="entry name" value="HisK_dim/P_sf"/>
</dbReference>
<dbReference type="EMBL" id="LGSS01000014">
    <property type="protein sequence ID" value="KNF07603.1"/>
    <property type="molecule type" value="Genomic_DNA"/>
</dbReference>
<name>A0A0L0W7Q0_GOTPU</name>
<dbReference type="AlphaFoldDB" id="A0A0L0W7Q0"/>
<evidence type="ECO:0000256" key="14">
    <source>
        <dbReference type="SAM" id="Phobius"/>
    </source>
</evidence>
<evidence type="ECO:0000256" key="12">
    <source>
        <dbReference type="ARBA" id="ARBA00023012"/>
    </source>
</evidence>
<evidence type="ECO:0000256" key="2">
    <source>
        <dbReference type="ARBA" id="ARBA00004651"/>
    </source>
</evidence>
<dbReference type="GO" id="GO:0005886">
    <property type="term" value="C:plasma membrane"/>
    <property type="evidence" value="ECO:0007669"/>
    <property type="project" value="UniProtKB-SubCell"/>
</dbReference>
<protein>
    <recommendedName>
        <fullName evidence="3">histidine kinase</fullName>
        <ecNumber evidence="3">2.7.13.3</ecNumber>
    </recommendedName>
</protein>
<dbReference type="STRING" id="1503.CLPU_14c00210"/>
<dbReference type="InterPro" id="IPR005467">
    <property type="entry name" value="His_kinase_dom"/>
</dbReference>
<dbReference type="FunFam" id="3.30.565.10:FF:000006">
    <property type="entry name" value="Sensor histidine kinase WalK"/>
    <property type="match status" value="1"/>
</dbReference>
<sequence length="464" mass="53297">MQIKLVNKLIISFLIVILLSTILGVIISNNKIDKNFEDYLKDKQKKMISMVINVIKNNYDDERKTINTKDIELHAKSEGLYIQVKSIDGEKVFETSEDYLKKREDDLFIRYSKKSGKKSNKNYYKEENHDLIKNGKKIGNIIIGYYSIDNCDSRDLEMKYTLRYILIETAFGTLIIGTIISIILAKHFSVPLKKIAQTTDEIRKGNLKVNLDLRSSTYEINQLSNSIDYLVKTLESKDMLRKRLTSDMAHEIRTPLTTLQSTMEAFLYGVWEPTKERIESCHEEIRRLSKLVEGLKDIAKLEEADMNLNITRFNITDEIRQLLELLRPQYENKNINLIFEYNKEIAINSDKDKIKQILINLLNNSYSYTNEGGKVEVILEDLEKNIVICVKDNGVGISNDDLPFIFERFYRTDGTRNRKTGGTGIGLTISKALVEALGGNIKVESKLGQGSKFIVSLPVKNCTD</sequence>
<dbReference type="GO" id="GO:0005524">
    <property type="term" value="F:ATP binding"/>
    <property type="evidence" value="ECO:0007669"/>
    <property type="project" value="UniProtKB-KW"/>
</dbReference>
<evidence type="ECO:0000256" key="3">
    <source>
        <dbReference type="ARBA" id="ARBA00012438"/>
    </source>
</evidence>
<dbReference type="Pfam" id="PF00672">
    <property type="entry name" value="HAMP"/>
    <property type="match status" value="1"/>
</dbReference>
<evidence type="ECO:0000256" key="1">
    <source>
        <dbReference type="ARBA" id="ARBA00000085"/>
    </source>
</evidence>
<dbReference type="Pfam" id="PF02518">
    <property type="entry name" value="HATPase_c"/>
    <property type="match status" value="1"/>
</dbReference>
<evidence type="ECO:0000259" key="16">
    <source>
        <dbReference type="PROSITE" id="PS50885"/>
    </source>
</evidence>
<dbReference type="SUPFAM" id="SSF158472">
    <property type="entry name" value="HAMP domain-like"/>
    <property type="match status" value="1"/>
</dbReference>
<evidence type="ECO:0000256" key="6">
    <source>
        <dbReference type="ARBA" id="ARBA00022679"/>
    </source>
</evidence>
<dbReference type="PRINTS" id="PR00344">
    <property type="entry name" value="BCTRLSENSOR"/>
</dbReference>
<keyword evidence="13 14" id="KW-0472">Membrane</keyword>
<dbReference type="InterPro" id="IPR050398">
    <property type="entry name" value="HssS/ArlS-like"/>
</dbReference>
<evidence type="ECO:0000256" key="7">
    <source>
        <dbReference type="ARBA" id="ARBA00022692"/>
    </source>
</evidence>
<dbReference type="CDD" id="cd06225">
    <property type="entry name" value="HAMP"/>
    <property type="match status" value="1"/>
</dbReference>
<dbReference type="PROSITE" id="PS50885">
    <property type="entry name" value="HAMP"/>
    <property type="match status" value="1"/>
</dbReference>
<dbReference type="InterPro" id="IPR003594">
    <property type="entry name" value="HATPase_dom"/>
</dbReference>
<keyword evidence="7 14" id="KW-0812">Transmembrane</keyword>
<evidence type="ECO:0000256" key="11">
    <source>
        <dbReference type="ARBA" id="ARBA00022989"/>
    </source>
</evidence>
<dbReference type="Proteomes" id="UP000037267">
    <property type="component" value="Unassembled WGS sequence"/>
</dbReference>
<keyword evidence="11 14" id="KW-1133">Transmembrane helix</keyword>
<evidence type="ECO:0000256" key="8">
    <source>
        <dbReference type="ARBA" id="ARBA00022741"/>
    </source>
</evidence>
<keyword evidence="5" id="KW-0597">Phosphoprotein</keyword>
<gene>
    <name evidence="17" type="ORF">CLPU_14c00210</name>
</gene>
<dbReference type="RefSeq" id="WP_050356040.1">
    <property type="nucleotide sequence ID" value="NZ_LGSS01000014.1"/>
</dbReference>
<dbReference type="InterPro" id="IPR003661">
    <property type="entry name" value="HisK_dim/P_dom"/>
</dbReference>
<feature type="domain" description="Histidine kinase" evidence="15">
    <location>
        <begin position="247"/>
        <end position="461"/>
    </location>
</feature>
<reference evidence="18" key="1">
    <citation type="submission" date="2015-07" db="EMBL/GenBank/DDBJ databases">
        <title>Draft genome sequence of the purine-degrading Gottschalkia purinilyticum DSM 1384 (formerly Clostridium purinilyticum).</title>
        <authorList>
            <person name="Poehlein A."/>
            <person name="Schiel-Bengelsdorf B."/>
            <person name="Bengelsdorf F.R."/>
            <person name="Daniel R."/>
            <person name="Duerre P."/>
        </authorList>
    </citation>
    <scope>NUCLEOTIDE SEQUENCE [LARGE SCALE GENOMIC DNA]</scope>
    <source>
        <strain evidence="18">DSM 1384</strain>
    </source>
</reference>
<evidence type="ECO:0000313" key="17">
    <source>
        <dbReference type="EMBL" id="KNF07603.1"/>
    </source>
</evidence>
<dbReference type="PANTHER" id="PTHR45528">
    <property type="entry name" value="SENSOR HISTIDINE KINASE CPXA"/>
    <property type="match status" value="1"/>
</dbReference>
<comment type="subcellular location">
    <subcellularLocation>
        <location evidence="2">Cell membrane</location>
        <topology evidence="2">Multi-pass membrane protein</topology>
    </subcellularLocation>
</comment>
<evidence type="ECO:0000256" key="4">
    <source>
        <dbReference type="ARBA" id="ARBA00022475"/>
    </source>
</evidence>
<dbReference type="SMART" id="SM00388">
    <property type="entry name" value="HisKA"/>
    <property type="match status" value="1"/>
</dbReference>
<feature type="domain" description="HAMP" evidence="16">
    <location>
        <begin position="186"/>
        <end position="239"/>
    </location>
</feature>
<evidence type="ECO:0000256" key="13">
    <source>
        <dbReference type="ARBA" id="ARBA00023136"/>
    </source>
</evidence>
<dbReference type="InterPro" id="IPR004358">
    <property type="entry name" value="Sig_transdc_His_kin-like_C"/>
</dbReference>